<dbReference type="PANTHER" id="PTHR33376:SF15">
    <property type="entry name" value="BLL6794 PROTEIN"/>
    <property type="match status" value="1"/>
</dbReference>
<reference evidence="3" key="2">
    <citation type="submission" date="2021-08" db="EMBL/GenBank/DDBJ databases">
        <authorList>
            <person name="Tani A."/>
            <person name="Ola A."/>
            <person name="Ogura Y."/>
            <person name="Katsura K."/>
            <person name="Hayashi T."/>
        </authorList>
    </citation>
    <scope>NUCLEOTIDE SEQUENCE</scope>
    <source>
        <strain evidence="3">KCTC 52305</strain>
    </source>
</reference>
<evidence type="ECO:0000256" key="1">
    <source>
        <dbReference type="ARBA" id="ARBA00022729"/>
    </source>
</evidence>
<feature type="chain" id="PRO_5045321761" evidence="2">
    <location>
        <begin position="27"/>
        <end position="343"/>
    </location>
</feature>
<sequence length="343" mass="37740">MRFRATRAWCAAFLTAGTLLAGPAAAQDPTVQLKISIWLPPAHPLVPATRAWAADIEKASGGTIKSVLFPSEQLGKAFDHYDMARDGIADVSYVNPGYQPGRFPVIAVGQIPFTFNDGHKGTQALDAWYRRYAETEMKDTKFCFAFVHDPGSIHARKKIAVPADLKGLKVRPAQSTIGQLDTLLGATNVQGSAPEARDMLDRGVAEAIFFPWGSVFLFGIDKVVRYHVDEPLYTTVFTYNINKAKYDGMTPAQRKVIDDHCTPEWAEKVAGPWIDFEAAGRTRMKGLAGHEVYPLAPEQLAAWRKAAEPLTSAWSEAVRKVGVDPDRALAELKDSLRKHDAAY</sequence>
<dbReference type="Proteomes" id="UP001055167">
    <property type="component" value="Unassembled WGS sequence"/>
</dbReference>
<dbReference type="InterPro" id="IPR018389">
    <property type="entry name" value="DctP_fam"/>
</dbReference>
<dbReference type="Pfam" id="PF03480">
    <property type="entry name" value="DctP"/>
    <property type="match status" value="1"/>
</dbReference>
<dbReference type="Gene3D" id="3.40.190.170">
    <property type="entry name" value="Bacterial extracellular solute-binding protein, family 7"/>
    <property type="match status" value="1"/>
</dbReference>
<dbReference type="CDD" id="cd13665">
    <property type="entry name" value="PBP2_TRAP_Dctp3_4"/>
    <property type="match status" value="1"/>
</dbReference>
<dbReference type="NCBIfam" id="NF037995">
    <property type="entry name" value="TRAP_S1"/>
    <property type="match status" value="1"/>
</dbReference>
<dbReference type="RefSeq" id="WP_128565179.1">
    <property type="nucleotide sequence ID" value="NZ_BPQH01000030.1"/>
</dbReference>
<keyword evidence="4" id="KW-1185">Reference proteome</keyword>
<feature type="signal peptide" evidence="2">
    <location>
        <begin position="1"/>
        <end position="26"/>
    </location>
</feature>
<evidence type="ECO:0000256" key="2">
    <source>
        <dbReference type="SAM" id="SignalP"/>
    </source>
</evidence>
<proteinExistence type="predicted"/>
<dbReference type="PANTHER" id="PTHR33376">
    <property type="match status" value="1"/>
</dbReference>
<protein>
    <submittedName>
        <fullName evidence="3">Solute-binding protein</fullName>
    </submittedName>
</protein>
<accession>A0ABQ4R749</accession>
<name>A0ABQ4R749_9HYPH</name>
<comment type="caution">
    <text evidence="3">The sequence shown here is derived from an EMBL/GenBank/DDBJ whole genome shotgun (WGS) entry which is preliminary data.</text>
</comment>
<keyword evidence="1 2" id="KW-0732">Signal</keyword>
<evidence type="ECO:0000313" key="3">
    <source>
        <dbReference type="EMBL" id="GJD53503.1"/>
    </source>
</evidence>
<gene>
    <name evidence="3" type="ORF">OPKNFCMD_6279</name>
</gene>
<organism evidence="3 4">
    <name type="scientific">Methylobacterium crusticola</name>
    <dbReference type="NCBI Taxonomy" id="1697972"/>
    <lineage>
        <taxon>Bacteria</taxon>
        <taxon>Pseudomonadati</taxon>
        <taxon>Pseudomonadota</taxon>
        <taxon>Alphaproteobacteria</taxon>
        <taxon>Hyphomicrobiales</taxon>
        <taxon>Methylobacteriaceae</taxon>
        <taxon>Methylobacterium</taxon>
    </lineage>
</organism>
<dbReference type="EMBL" id="BPQH01000030">
    <property type="protein sequence ID" value="GJD53503.1"/>
    <property type="molecule type" value="Genomic_DNA"/>
</dbReference>
<evidence type="ECO:0000313" key="4">
    <source>
        <dbReference type="Proteomes" id="UP001055167"/>
    </source>
</evidence>
<reference evidence="3" key="1">
    <citation type="journal article" date="2021" name="Front. Microbiol.">
        <title>Comprehensive Comparative Genomics and Phenotyping of Methylobacterium Species.</title>
        <authorList>
            <person name="Alessa O."/>
            <person name="Ogura Y."/>
            <person name="Fujitani Y."/>
            <person name="Takami H."/>
            <person name="Hayashi T."/>
            <person name="Sahin N."/>
            <person name="Tani A."/>
        </authorList>
    </citation>
    <scope>NUCLEOTIDE SEQUENCE</scope>
    <source>
        <strain evidence="3">KCTC 52305</strain>
    </source>
</reference>
<dbReference type="InterPro" id="IPR038404">
    <property type="entry name" value="TRAP_DctP_sf"/>
</dbReference>